<evidence type="ECO:0000313" key="3">
    <source>
        <dbReference type="Proteomes" id="UP000252586"/>
    </source>
</evidence>
<comment type="caution">
    <text evidence="2">The sequence shown here is derived from an EMBL/GenBank/DDBJ whole genome shotgun (WGS) entry which is preliminary data.</text>
</comment>
<accession>A0A366CXT5</accession>
<proteinExistence type="predicted"/>
<dbReference type="STRING" id="1210090.GCA_001613185_05430"/>
<dbReference type="AlphaFoldDB" id="A0A366CXT5"/>
<dbReference type="Proteomes" id="UP000252586">
    <property type="component" value="Unassembled WGS sequence"/>
</dbReference>
<gene>
    <name evidence="2" type="ORF">DFR74_12342</name>
</gene>
<keyword evidence="3" id="KW-1185">Reference proteome</keyword>
<evidence type="ECO:0008006" key="4">
    <source>
        <dbReference type="Google" id="ProtNLM"/>
    </source>
</evidence>
<organism evidence="2 3">
    <name type="scientific">Nocardia puris</name>
    <dbReference type="NCBI Taxonomy" id="208602"/>
    <lineage>
        <taxon>Bacteria</taxon>
        <taxon>Bacillati</taxon>
        <taxon>Actinomycetota</taxon>
        <taxon>Actinomycetes</taxon>
        <taxon>Mycobacteriales</taxon>
        <taxon>Nocardiaceae</taxon>
        <taxon>Nocardia</taxon>
    </lineage>
</organism>
<evidence type="ECO:0000313" key="2">
    <source>
        <dbReference type="EMBL" id="RBO82425.1"/>
    </source>
</evidence>
<reference evidence="2 3" key="1">
    <citation type="submission" date="2018-06" db="EMBL/GenBank/DDBJ databases">
        <title>Genomic Encyclopedia of Type Strains, Phase IV (KMG-IV): sequencing the most valuable type-strain genomes for metagenomic binning, comparative biology and taxonomic classification.</title>
        <authorList>
            <person name="Goeker M."/>
        </authorList>
    </citation>
    <scope>NUCLEOTIDE SEQUENCE [LARGE SCALE GENOMIC DNA]</scope>
    <source>
        <strain evidence="2 3">DSM 44599</strain>
    </source>
</reference>
<evidence type="ECO:0000256" key="1">
    <source>
        <dbReference type="SAM" id="MobiDB-lite"/>
    </source>
</evidence>
<feature type="region of interest" description="Disordered" evidence="1">
    <location>
        <begin position="83"/>
        <end position="107"/>
    </location>
</feature>
<feature type="region of interest" description="Disordered" evidence="1">
    <location>
        <begin position="43"/>
        <end position="70"/>
    </location>
</feature>
<sequence length="107" mass="10734">MTEPARTAAEYRAVVFDMDGVVTGAAAVHANVWTALSGADLPALGGAVRSRPGGDRSRSPSLTAGSRDACIPAPATRPCVEHAERTPGLGADLGHALPCDTTVPAGS</sequence>
<dbReference type="EMBL" id="QNRE01000023">
    <property type="protein sequence ID" value="RBO82425.1"/>
    <property type="molecule type" value="Genomic_DNA"/>
</dbReference>
<protein>
    <recommendedName>
        <fullName evidence="4">Haloacid dehalogenase-like hydrolase</fullName>
    </recommendedName>
</protein>
<name>A0A366CXT5_9NOCA</name>